<dbReference type="InterPro" id="IPR036070">
    <property type="entry name" value="Nop_dom_sf"/>
</dbReference>
<dbReference type="GO" id="GO:0031428">
    <property type="term" value="C:box C/D methylation guide snoRNP complex"/>
    <property type="evidence" value="ECO:0007669"/>
    <property type="project" value="InterPro"/>
</dbReference>
<dbReference type="FunFam" id="1.10.287.4070:FF:000002">
    <property type="entry name" value="Nucleolar protein 56"/>
    <property type="match status" value="1"/>
</dbReference>
<dbReference type="EMBL" id="CAJVPJ010002438">
    <property type="protein sequence ID" value="CAG8621220.1"/>
    <property type="molecule type" value="Genomic_DNA"/>
</dbReference>
<gene>
    <name evidence="9" type="ORF">POCULU_LOCUS8428</name>
</gene>
<dbReference type="InterPro" id="IPR012974">
    <property type="entry name" value="NOP58/56_N"/>
</dbReference>
<feature type="domain" description="Nop" evidence="8">
    <location>
        <begin position="279"/>
        <end position="402"/>
    </location>
</feature>
<feature type="non-terminal residue" evidence="9">
    <location>
        <position position="560"/>
    </location>
</feature>
<dbReference type="Pfam" id="PF01798">
    <property type="entry name" value="Nop"/>
    <property type="match status" value="1"/>
</dbReference>
<dbReference type="Gene3D" id="1.10.287.4070">
    <property type="match status" value="1"/>
</dbReference>
<keyword evidence="3" id="KW-0690">Ribosome biogenesis</keyword>
<dbReference type="OrthoDB" id="6780543at2759"/>
<evidence type="ECO:0000256" key="2">
    <source>
        <dbReference type="ARBA" id="ARBA00009211"/>
    </source>
</evidence>
<dbReference type="SMART" id="SM00931">
    <property type="entry name" value="NOSIC"/>
    <property type="match status" value="1"/>
</dbReference>
<comment type="similarity">
    <text evidence="2">Belongs to the NOP5/NOP56 family.</text>
</comment>
<dbReference type="SUPFAM" id="SSF89124">
    <property type="entry name" value="Nop domain"/>
    <property type="match status" value="1"/>
</dbReference>
<protein>
    <recommendedName>
        <fullName evidence="5">Nucleolar protein 56</fullName>
    </recommendedName>
</protein>
<reference evidence="9" key="1">
    <citation type="submission" date="2021-06" db="EMBL/GenBank/DDBJ databases">
        <authorList>
            <person name="Kallberg Y."/>
            <person name="Tangrot J."/>
            <person name="Rosling A."/>
        </authorList>
    </citation>
    <scope>NUCLEOTIDE SEQUENCE</scope>
    <source>
        <strain evidence="9">IA702</strain>
    </source>
</reference>
<evidence type="ECO:0000313" key="9">
    <source>
        <dbReference type="EMBL" id="CAG8621220.1"/>
    </source>
</evidence>
<comment type="subcellular location">
    <subcellularLocation>
        <location evidence="1">Nucleus</location>
        <location evidence="1">Nucleolus</location>
    </subcellularLocation>
</comment>
<evidence type="ECO:0000256" key="4">
    <source>
        <dbReference type="ARBA" id="ARBA00023242"/>
    </source>
</evidence>
<accession>A0A9N9CYU7</accession>
<dbReference type="InterPro" id="IPR045056">
    <property type="entry name" value="Nop56/Nop58"/>
</dbReference>
<comment type="caution">
    <text evidence="9">The sequence shown here is derived from an EMBL/GenBank/DDBJ whole genome shotgun (WGS) entry which is preliminary data.</text>
</comment>
<evidence type="ECO:0000256" key="3">
    <source>
        <dbReference type="ARBA" id="ARBA00022517"/>
    </source>
</evidence>
<dbReference type="Proteomes" id="UP000789572">
    <property type="component" value="Unassembled WGS sequence"/>
</dbReference>
<sequence length="560" mass="62514">YVMAQCLEFEEVGRQLKDADAISDLAKFGKIVKESSYLPFTSSADALENASNLAEGKISSRLRHFLEESLPASKKSFVLGVQDKSLASSITAELEYACDTSERVLELGRGIRTHAEKLLSGYLKKGDIQRGQLGLGHNYSKSKVKFSAERSDTMAMQAINLLDMLDKDINTFTMRVREWYSWHFPELAKIIGDNAQYSQLVPVIRDKNSLSESSLDSLTQVTGDEKKSQEIIEAAHTSMGSAISELDMIDITQFANRVVELIKFRKKLHDYLVNKMENVAPNLAALLGEVVSARLISHAGGLRNLSKYPASTLQILGAEKALFRALKTKSATPKFGLFYHSTFIGSAGFKSKGKISRFLANKCSIASRIDCFSDLPTSKFGEASSPLKNYEVMRQVISEIQQETLQKTAEESDQMAIDVVEPVKEGTEGERVKEGTKDKTKKRKPKSSVVESSKKKMKIDKEPVEETVKESSKKNAKKELHDNKSAEQKDSVKKDKGNKEIKTEGKPKDKESKAKNKETKTEGKSKDKGLRRKIKTEGKSKDEKSKTEGKVKDKREQDER</sequence>
<feature type="region of interest" description="Disordered" evidence="7">
    <location>
        <begin position="405"/>
        <end position="560"/>
    </location>
</feature>
<name>A0A9N9CYU7_9GLOM</name>
<evidence type="ECO:0000259" key="8">
    <source>
        <dbReference type="PROSITE" id="PS51358"/>
    </source>
</evidence>
<dbReference type="InterPro" id="IPR012976">
    <property type="entry name" value="NOSIC"/>
</dbReference>
<dbReference type="Pfam" id="PF08156">
    <property type="entry name" value="NOP5NT"/>
    <property type="match status" value="1"/>
</dbReference>
<dbReference type="InterPro" id="IPR002687">
    <property type="entry name" value="Nop_dom"/>
</dbReference>
<dbReference type="AlphaFoldDB" id="A0A9N9CYU7"/>
<proteinExistence type="inferred from homology"/>
<comment type="function">
    <text evidence="6">Required for 60S ribosomal subunit synthesis.</text>
</comment>
<organism evidence="9 10">
    <name type="scientific">Paraglomus occultum</name>
    <dbReference type="NCBI Taxonomy" id="144539"/>
    <lineage>
        <taxon>Eukaryota</taxon>
        <taxon>Fungi</taxon>
        <taxon>Fungi incertae sedis</taxon>
        <taxon>Mucoromycota</taxon>
        <taxon>Glomeromycotina</taxon>
        <taxon>Glomeromycetes</taxon>
        <taxon>Paraglomerales</taxon>
        <taxon>Paraglomeraceae</taxon>
        <taxon>Paraglomus</taxon>
    </lineage>
</organism>
<dbReference type="PROSITE" id="PS51358">
    <property type="entry name" value="NOP"/>
    <property type="match status" value="1"/>
</dbReference>
<evidence type="ECO:0000256" key="1">
    <source>
        <dbReference type="ARBA" id="ARBA00004604"/>
    </source>
</evidence>
<dbReference type="Gene3D" id="1.10.246.90">
    <property type="entry name" value="Nop domain"/>
    <property type="match status" value="1"/>
</dbReference>
<evidence type="ECO:0000256" key="5">
    <source>
        <dbReference type="ARBA" id="ARBA00040742"/>
    </source>
</evidence>
<dbReference type="GO" id="GO:0030515">
    <property type="term" value="F:snoRNA binding"/>
    <property type="evidence" value="ECO:0007669"/>
    <property type="project" value="InterPro"/>
</dbReference>
<feature type="compositionally biased region" description="Basic and acidic residues" evidence="7">
    <location>
        <begin position="421"/>
        <end position="438"/>
    </location>
</feature>
<feature type="compositionally biased region" description="Basic and acidic residues" evidence="7">
    <location>
        <begin position="459"/>
        <end position="528"/>
    </location>
</feature>
<feature type="compositionally biased region" description="Basic and acidic residues" evidence="7">
    <location>
        <begin position="535"/>
        <end position="560"/>
    </location>
</feature>
<dbReference type="GO" id="GO:0032040">
    <property type="term" value="C:small-subunit processome"/>
    <property type="evidence" value="ECO:0007669"/>
    <property type="project" value="InterPro"/>
</dbReference>
<keyword evidence="4" id="KW-0539">Nucleus</keyword>
<dbReference type="InterPro" id="IPR042239">
    <property type="entry name" value="Nop_C"/>
</dbReference>
<evidence type="ECO:0000256" key="7">
    <source>
        <dbReference type="SAM" id="MobiDB-lite"/>
    </source>
</evidence>
<dbReference type="GO" id="GO:0042254">
    <property type="term" value="P:ribosome biogenesis"/>
    <property type="evidence" value="ECO:0007669"/>
    <property type="project" value="UniProtKB-KW"/>
</dbReference>
<dbReference type="PANTHER" id="PTHR10894">
    <property type="entry name" value="NUCLEOLAR PROTEIN 5 NUCLEOLAR PROTEIN NOP5 NOP58"/>
    <property type="match status" value="1"/>
</dbReference>
<dbReference type="PANTHER" id="PTHR10894:SF0">
    <property type="entry name" value="NUCLEOLAR PROTEIN 56"/>
    <property type="match status" value="1"/>
</dbReference>
<evidence type="ECO:0000256" key="6">
    <source>
        <dbReference type="ARBA" id="ARBA00056216"/>
    </source>
</evidence>
<evidence type="ECO:0000313" key="10">
    <source>
        <dbReference type="Proteomes" id="UP000789572"/>
    </source>
</evidence>
<dbReference type="FunFam" id="1.10.246.90:FF:000001">
    <property type="entry name" value="Nucleolar protein 56"/>
    <property type="match status" value="1"/>
</dbReference>
<keyword evidence="10" id="KW-1185">Reference proteome</keyword>